<organism evidence="1 2">
    <name type="scientific">Ophiocordyceps polyrhachis-furcata BCC 54312</name>
    <dbReference type="NCBI Taxonomy" id="1330021"/>
    <lineage>
        <taxon>Eukaryota</taxon>
        <taxon>Fungi</taxon>
        <taxon>Dikarya</taxon>
        <taxon>Ascomycota</taxon>
        <taxon>Pezizomycotina</taxon>
        <taxon>Sordariomycetes</taxon>
        <taxon>Hypocreomycetidae</taxon>
        <taxon>Hypocreales</taxon>
        <taxon>Ophiocordycipitaceae</taxon>
        <taxon>Ophiocordyceps</taxon>
    </lineage>
</organism>
<dbReference type="AlphaFoldDB" id="A0A367LCA0"/>
<accession>A0A367LCA0</accession>
<proteinExistence type="predicted"/>
<gene>
    <name evidence="1" type="ORF">L249_1051</name>
</gene>
<dbReference type="Proteomes" id="UP000253664">
    <property type="component" value="Unassembled WGS sequence"/>
</dbReference>
<evidence type="ECO:0000313" key="2">
    <source>
        <dbReference type="Proteomes" id="UP000253664"/>
    </source>
</evidence>
<dbReference type="EMBL" id="LKCN02000007">
    <property type="protein sequence ID" value="RCI12050.1"/>
    <property type="molecule type" value="Genomic_DNA"/>
</dbReference>
<name>A0A367LCA0_9HYPO</name>
<protein>
    <submittedName>
        <fullName evidence="1">Uncharacterized protein</fullName>
    </submittedName>
</protein>
<comment type="caution">
    <text evidence="1">The sequence shown here is derived from an EMBL/GenBank/DDBJ whole genome shotgun (WGS) entry which is preliminary data.</text>
</comment>
<evidence type="ECO:0000313" key="1">
    <source>
        <dbReference type="EMBL" id="RCI12050.1"/>
    </source>
</evidence>
<reference evidence="1 2" key="1">
    <citation type="journal article" date="2015" name="BMC Genomics">
        <title>Insights from the genome of Ophiocordyceps polyrhachis-furcata to pathogenicity and host specificity in insect fungi.</title>
        <authorList>
            <person name="Wichadakul D."/>
            <person name="Kobmoo N."/>
            <person name="Ingsriswang S."/>
            <person name="Tangphatsornruang S."/>
            <person name="Chantasingh D."/>
            <person name="Luangsa-ard J.J."/>
            <person name="Eurwilaichitr L."/>
        </authorList>
    </citation>
    <scope>NUCLEOTIDE SEQUENCE [LARGE SCALE GENOMIC DNA]</scope>
    <source>
        <strain evidence="1 2">BCC 54312</strain>
    </source>
</reference>
<keyword evidence="2" id="KW-1185">Reference proteome</keyword>
<sequence length="51" mass="5419">MLTEPLTQAKKAIFTAAIRAKRRKEACRAAKRAAAPALARAALAALDKELA</sequence>